<dbReference type="PATRIC" id="fig|1121307.3.peg.2120"/>
<dbReference type="GO" id="GO:0008170">
    <property type="term" value="F:N-methyltransferase activity"/>
    <property type="evidence" value="ECO:0007669"/>
    <property type="project" value="UniProtKB-ARBA"/>
</dbReference>
<dbReference type="GO" id="GO:0008757">
    <property type="term" value="F:S-adenosylmethionine-dependent methyltransferase activity"/>
    <property type="evidence" value="ECO:0007669"/>
    <property type="project" value="UniProtKB-ARBA"/>
</dbReference>
<dbReference type="Proteomes" id="UP000036756">
    <property type="component" value="Unassembled WGS sequence"/>
</dbReference>
<dbReference type="AlphaFoldDB" id="A0A0J8DFI7"/>
<dbReference type="InterPro" id="IPR002052">
    <property type="entry name" value="DNA_methylase_N6_adenine_CS"/>
</dbReference>
<protein>
    <recommendedName>
        <fullName evidence="1">Methyltransferase small domain-containing protein</fullName>
    </recommendedName>
</protein>
<dbReference type="PROSITE" id="PS00092">
    <property type="entry name" value="N6_MTASE"/>
    <property type="match status" value="1"/>
</dbReference>
<dbReference type="InterPro" id="IPR050210">
    <property type="entry name" value="tRNA_Adenine-N(6)_MTase"/>
</dbReference>
<name>A0A0J8DFI7_CLOCY</name>
<dbReference type="GO" id="GO:0003676">
    <property type="term" value="F:nucleic acid binding"/>
    <property type="evidence" value="ECO:0007669"/>
    <property type="project" value="InterPro"/>
</dbReference>
<keyword evidence="3" id="KW-1185">Reference proteome</keyword>
<organism evidence="2 3">
    <name type="scientific">Clostridium cylindrosporum DSM 605</name>
    <dbReference type="NCBI Taxonomy" id="1121307"/>
    <lineage>
        <taxon>Bacteria</taxon>
        <taxon>Bacillati</taxon>
        <taxon>Bacillota</taxon>
        <taxon>Clostridia</taxon>
        <taxon>Eubacteriales</taxon>
        <taxon>Clostridiaceae</taxon>
        <taxon>Clostridium</taxon>
    </lineage>
</organism>
<dbReference type="InterPro" id="IPR029063">
    <property type="entry name" value="SAM-dependent_MTases_sf"/>
</dbReference>
<dbReference type="OrthoDB" id="9777257at2"/>
<comment type="caution">
    <text evidence="2">The sequence shown here is derived from an EMBL/GenBank/DDBJ whole genome shotgun (WGS) entry which is preliminary data.</text>
</comment>
<evidence type="ECO:0000259" key="1">
    <source>
        <dbReference type="Pfam" id="PF05175"/>
    </source>
</evidence>
<dbReference type="GO" id="GO:0032259">
    <property type="term" value="P:methylation"/>
    <property type="evidence" value="ECO:0007669"/>
    <property type="project" value="InterPro"/>
</dbReference>
<dbReference type="InterPro" id="IPR007848">
    <property type="entry name" value="Small_mtfrase_dom"/>
</dbReference>
<accession>A0A0J8DFI7</accession>
<sequence>MLNPGEKIEDLELKGLKIIQNKEWFCFGIDAVLLADFANAKKDSRVVDFGTGTGILPLLMEGRYSPKEIVGVEVQAEVAEMANRSIELNDLQDKIKIINEDIKNYKDIGCNYFDVVVCNPPYKKDNTGIKNPTDKKAISRHEILVNLDEIILSASKVLKSGGKLYMIHRPERLSHILVALNKYKFAPRRIRFIHPNINKKPTMLLIEAVRSGGDFLTIDSPLYVYNEDGSYTDEINRIYGR</sequence>
<dbReference type="EMBL" id="LFVU01000004">
    <property type="protein sequence ID" value="KMT22943.1"/>
    <property type="molecule type" value="Genomic_DNA"/>
</dbReference>
<dbReference type="Gene3D" id="3.40.50.150">
    <property type="entry name" value="Vaccinia Virus protein VP39"/>
    <property type="match status" value="1"/>
</dbReference>
<dbReference type="SUPFAM" id="SSF53335">
    <property type="entry name" value="S-adenosyl-L-methionine-dependent methyltransferases"/>
    <property type="match status" value="1"/>
</dbReference>
<proteinExistence type="predicted"/>
<dbReference type="Pfam" id="PF05175">
    <property type="entry name" value="MTS"/>
    <property type="match status" value="1"/>
</dbReference>
<gene>
    <name evidence="2" type="ORF">CLCY_5c01820</name>
</gene>
<evidence type="ECO:0000313" key="3">
    <source>
        <dbReference type="Proteomes" id="UP000036756"/>
    </source>
</evidence>
<dbReference type="PANTHER" id="PTHR47739">
    <property type="entry name" value="TRNA1(VAL) (ADENINE(37)-N6)-METHYLTRANSFERASE"/>
    <property type="match status" value="1"/>
</dbReference>
<reference evidence="2 3" key="1">
    <citation type="submission" date="2015-06" db="EMBL/GenBank/DDBJ databases">
        <title>Draft genome sequence of the purine-degrading Clostridium cylindrosporum HC-1 (DSM 605).</title>
        <authorList>
            <person name="Poehlein A."/>
            <person name="Schiel-Bengelsdorf B."/>
            <person name="Bengelsdorf F."/>
            <person name="Daniel R."/>
            <person name="Duerre P."/>
        </authorList>
    </citation>
    <scope>NUCLEOTIDE SEQUENCE [LARGE SCALE GENOMIC DNA]</scope>
    <source>
        <strain evidence="2 3">DSM 605</strain>
    </source>
</reference>
<evidence type="ECO:0000313" key="2">
    <source>
        <dbReference type="EMBL" id="KMT22943.1"/>
    </source>
</evidence>
<dbReference type="PANTHER" id="PTHR47739:SF1">
    <property type="entry name" value="TRNA1(VAL) (ADENINE(37)-N6)-METHYLTRANSFERASE"/>
    <property type="match status" value="1"/>
</dbReference>
<dbReference type="CDD" id="cd02440">
    <property type="entry name" value="AdoMet_MTases"/>
    <property type="match status" value="1"/>
</dbReference>
<dbReference type="RefSeq" id="WP_048569666.1">
    <property type="nucleotide sequence ID" value="NZ_LFVU01000004.1"/>
</dbReference>
<feature type="domain" description="Methyltransferase small" evidence="1">
    <location>
        <begin position="32"/>
        <end position="169"/>
    </location>
</feature>
<dbReference type="STRING" id="1121307.CLCY_5c01820"/>